<dbReference type="OrthoDB" id="1660066at2759"/>
<dbReference type="Proteomes" id="UP000295252">
    <property type="component" value="Chromosome VIII"/>
</dbReference>
<dbReference type="OMA" id="SMRVLWA"/>
<evidence type="ECO:0000313" key="2">
    <source>
        <dbReference type="EMBL" id="CDP17636.1"/>
    </source>
</evidence>
<dbReference type="InParanoid" id="A0A068VAA8"/>
<dbReference type="FunCoup" id="A0A068VAA8">
    <property type="interactions" value="216"/>
</dbReference>
<evidence type="ECO:0000313" key="3">
    <source>
        <dbReference type="Proteomes" id="UP000295252"/>
    </source>
</evidence>
<accession>A0A068VAA8</accession>
<gene>
    <name evidence="2" type="ORF">GSCOC_T00001539001</name>
</gene>
<dbReference type="STRING" id="49390.A0A068VAA8"/>
<organism evidence="2 3">
    <name type="scientific">Coffea canephora</name>
    <name type="common">Robusta coffee</name>
    <dbReference type="NCBI Taxonomy" id="49390"/>
    <lineage>
        <taxon>Eukaryota</taxon>
        <taxon>Viridiplantae</taxon>
        <taxon>Streptophyta</taxon>
        <taxon>Embryophyta</taxon>
        <taxon>Tracheophyta</taxon>
        <taxon>Spermatophyta</taxon>
        <taxon>Magnoliopsida</taxon>
        <taxon>eudicotyledons</taxon>
        <taxon>Gunneridae</taxon>
        <taxon>Pentapetalae</taxon>
        <taxon>asterids</taxon>
        <taxon>lamiids</taxon>
        <taxon>Gentianales</taxon>
        <taxon>Rubiaceae</taxon>
        <taxon>Ixoroideae</taxon>
        <taxon>Gardenieae complex</taxon>
        <taxon>Bertiereae - Coffeeae clade</taxon>
        <taxon>Coffeeae</taxon>
        <taxon>Coffea</taxon>
    </lineage>
</organism>
<proteinExistence type="predicted"/>
<evidence type="ECO:0000256" key="1">
    <source>
        <dbReference type="SAM" id="Phobius"/>
    </source>
</evidence>
<keyword evidence="3" id="KW-1185">Reference proteome</keyword>
<keyword evidence="1" id="KW-1133">Transmembrane helix</keyword>
<name>A0A068VAA8_COFCA</name>
<dbReference type="EMBL" id="HG739254">
    <property type="protein sequence ID" value="CDP17636.1"/>
    <property type="molecule type" value="Genomic_DNA"/>
</dbReference>
<dbReference type="Gramene" id="CDP17636">
    <property type="protein sequence ID" value="CDP17636"/>
    <property type="gene ID" value="GSCOC_T00001539001"/>
</dbReference>
<protein>
    <submittedName>
        <fullName evidence="2">Uncharacterized protein</fullName>
    </submittedName>
</protein>
<dbReference type="AlphaFoldDB" id="A0A068VAA8"/>
<feature type="transmembrane region" description="Helical" evidence="1">
    <location>
        <begin position="16"/>
        <end position="34"/>
    </location>
</feature>
<sequence length="62" mass="6530">MGFGNRGVVGDKWSSRILWVCAIGSAIGLYMVAVERQAQNREKMMAEALGGAGSGADKGQEI</sequence>
<keyword evidence="1" id="KW-0472">Membrane</keyword>
<reference evidence="3" key="1">
    <citation type="journal article" date="2014" name="Science">
        <title>The coffee genome provides insight into the convergent evolution of caffeine biosynthesis.</title>
        <authorList>
            <person name="Denoeud F."/>
            <person name="Carretero-Paulet L."/>
            <person name="Dereeper A."/>
            <person name="Droc G."/>
            <person name="Guyot R."/>
            <person name="Pietrella M."/>
            <person name="Zheng C."/>
            <person name="Alberti A."/>
            <person name="Anthony F."/>
            <person name="Aprea G."/>
            <person name="Aury J.M."/>
            <person name="Bento P."/>
            <person name="Bernard M."/>
            <person name="Bocs S."/>
            <person name="Campa C."/>
            <person name="Cenci A."/>
            <person name="Combes M.C."/>
            <person name="Crouzillat D."/>
            <person name="Da Silva C."/>
            <person name="Daddiego L."/>
            <person name="De Bellis F."/>
            <person name="Dussert S."/>
            <person name="Garsmeur O."/>
            <person name="Gayraud T."/>
            <person name="Guignon V."/>
            <person name="Jahn K."/>
            <person name="Jamilloux V."/>
            <person name="Joet T."/>
            <person name="Labadie K."/>
            <person name="Lan T."/>
            <person name="Leclercq J."/>
            <person name="Lepelley M."/>
            <person name="Leroy T."/>
            <person name="Li L.T."/>
            <person name="Librado P."/>
            <person name="Lopez L."/>
            <person name="Munoz A."/>
            <person name="Noel B."/>
            <person name="Pallavicini A."/>
            <person name="Perrotta G."/>
            <person name="Poncet V."/>
            <person name="Pot D."/>
            <person name="Priyono X."/>
            <person name="Rigoreau M."/>
            <person name="Rouard M."/>
            <person name="Rozas J."/>
            <person name="Tranchant-Dubreuil C."/>
            <person name="VanBuren R."/>
            <person name="Zhang Q."/>
            <person name="Andrade A.C."/>
            <person name="Argout X."/>
            <person name="Bertrand B."/>
            <person name="de Kochko A."/>
            <person name="Graziosi G."/>
            <person name="Henry R.J."/>
            <person name="Jayarama X."/>
            <person name="Ming R."/>
            <person name="Nagai C."/>
            <person name="Rounsley S."/>
            <person name="Sankoff D."/>
            <person name="Giuliano G."/>
            <person name="Albert V.A."/>
            <person name="Wincker P."/>
            <person name="Lashermes P."/>
        </authorList>
    </citation>
    <scope>NUCLEOTIDE SEQUENCE [LARGE SCALE GENOMIC DNA]</scope>
    <source>
        <strain evidence="3">cv. DH200-94</strain>
    </source>
</reference>
<keyword evidence="1" id="KW-0812">Transmembrane</keyword>
<dbReference type="PhylomeDB" id="A0A068VAA8"/>